<dbReference type="InterPro" id="IPR027417">
    <property type="entry name" value="P-loop_NTPase"/>
</dbReference>
<name>A0A432ZQR5_9GAMM</name>
<dbReference type="SUPFAM" id="SSF52540">
    <property type="entry name" value="P-loop containing nucleoside triphosphate hydrolases"/>
    <property type="match status" value="1"/>
</dbReference>
<evidence type="ECO:0000256" key="1">
    <source>
        <dbReference type="ARBA" id="ARBA00022448"/>
    </source>
</evidence>
<accession>A0A432ZQR5</accession>
<evidence type="ECO:0000256" key="3">
    <source>
        <dbReference type="ARBA" id="ARBA00022840"/>
    </source>
</evidence>
<dbReference type="Pfam" id="PF00005">
    <property type="entry name" value="ABC_tran"/>
    <property type="match status" value="1"/>
</dbReference>
<dbReference type="Proteomes" id="UP000287996">
    <property type="component" value="Unassembled WGS sequence"/>
</dbReference>
<evidence type="ECO:0000256" key="2">
    <source>
        <dbReference type="ARBA" id="ARBA00022741"/>
    </source>
</evidence>
<dbReference type="PROSITE" id="PS00211">
    <property type="entry name" value="ABC_TRANSPORTER_1"/>
    <property type="match status" value="1"/>
</dbReference>
<feature type="domain" description="ABC transporter" evidence="5">
    <location>
        <begin position="16"/>
        <end position="220"/>
    </location>
</feature>
<proteinExistence type="predicted"/>
<organism evidence="6 7">
    <name type="scientific">Idiomarina tyrosinivorans</name>
    <dbReference type="NCBI Taxonomy" id="1445662"/>
    <lineage>
        <taxon>Bacteria</taxon>
        <taxon>Pseudomonadati</taxon>
        <taxon>Pseudomonadota</taxon>
        <taxon>Gammaproteobacteria</taxon>
        <taxon>Alteromonadales</taxon>
        <taxon>Idiomarinaceae</taxon>
        <taxon>Idiomarina</taxon>
    </lineage>
</organism>
<dbReference type="InterPro" id="IPR050093">
    <property type="entry name" value="ABC_SmlMolc_Importer"/>
</dbReference>
<dbReference type="AlphaFoldDB" id="A0A432ZQR5"/>
<dbReference type="InterPro" id="IPR003439">
    <property type="entry name" value="ABC_transporter-like_ATP-bd"/>
</dbReference>
<evidence type="ECO:0000313" key="7">
    <source>
        <dbReference type="Proteomes" id="UP000287996"/>
    </source>
</evidence>
<dbReference type="PROSITE" id="PS50893">
    <property type="entry name" value="ABC_TRANSPORTER_2"/>
    <property type="match status" value="1"/>
</dbReference>
<reference evidence="6 7" key="1">
    <citation type="journal article" date="2011" name="Front. Microbiol.">
        <title>Genomic signatures of strain selection and enhancement in Bacillus atrophaeus var. globigii, a historical biowarfare simulant.</title>
        <authorList>
            <person name="Gibbons H.S."/>
            <person name="Broomall S.M."/>
            <person name="McNew L.A."/>
            <person name="Daligault H."/>
            <person name="Chapman C."/>
            <person name="Bruce D."/>
            <person name="Karavis M."/>
            <person name="Krepps M."/>
            <person name="McGregor P.A."/>
            <person name="Hong C."/>
            <person name="Park K.H."/>
            <person name="Akmal A."/>
            <person name="Feldman A."/>
            <person name="Lin J.S."/>
            <person name="Chang W.E."/>
            <person name="Higgs B.W."/>
            <person name="Demirev P."/>
            <person name="Lindquist J."/>
            <person name="Liem A."/>
            <person name="Fochler E."/>
            <person name="Read T.D."/>
            <person name="Tapia R."/>
            <person name="Johnson S."/>
            <person name="Bishop-Lilly K.A."/>
            <person name="Detter C."/>
            <person name="Han C."/>
            <person name="Sozhamannan S."/>
            <person name="Rosenzweig C.N."/>
            <person name="Skowronski E.W."/>
        </authorList>
    </citation>
    <scope>NUCLEOTIDE SEQUENCE [LARGE SCALE GENOMIC DNA]</scope>
    <source>
        <strain evidence="6 7">CC-PW-9</strain>
    </source>
</reference>
<keyword evidence="2" id="KW-0547">Nucleotide-binding</keyword>
<dbReference type="GO" id="GO:0005524">
    <property type="term" value="F:ATP binding"/>
    <property type="evidence" value="ECO:0007669"/>
    <property type="project" value="UniProtKB-KW"/>
</dbReference>
<dbReference type="PANTHER" id="PTHR42781">
    <property type="entry name" value="SPERMIDINE/PUTRESCINE IMPORT ATP-BINDING PROTEIN POTA"/>
    <property type="match status" value="1"/>
</dbReference>
<evidence type="ECO:0000313" key="6">
    <source>
        <dbReference type="EMBL" id="RUO80223.1"/>
    </source>
</evidence>
<dbReference type="InterPro" id="IPR003593">
    <property type="entry name" value="AAA+_ATPase"/>
</dbReference>
<dbReference type="GO" id="GO:0016887">
    <property type="term" value="F:ATP hydrolysis activity"/>
    <property type="evidence" value="ECO:0007669"/>
    <property type="project" value="InterPro"/>
</dbReference>
<gene>
    <name evidence="6" type="ORF">CWI84_06215</name>
</gene>
<feature type="region of interest" description="Disordered" evidence="4">
    <location>
        <begin position="208"/>
        <end position="227"/>
    </location>
</feature>
<dbReference type="PANTHER" id="PTHR42781:SF4">
    <property type="entry name" value="SPERMIDINE_PUTRESCINE IMPORT ATP-BINDING PROTEIN POTA"/>
    <property type="match status" value="1"/>
</dbReference>
<comment type="caution">
    <text evidence="6">The sequence shown here is derived from an EMBL/GenBank/DDBJ whole genome shotgun (WGS) entry which is preliminary data.</text>
</comment>
<keyword evidence="7" id="KW-1185">Reference proteome</keyword>
<dbReference type="Gene3D" id="3.40.50.300">
    <property type="entry name" value="P-loop containing nucleotide triphosphate hydrolases"/>
    <property type="match status" value="1"/>
</dbReference>
<dbReference type="SMART" id="SM00382">
    <property type="entry name" value="AAA"/>
    <property type="match status" value="1"/>
</dbReference>
<dbReference type="InterPro" id="IPR017871">
    <property type="entry name" value="ABC_transporter-like_CS"/>
</dbReference>
<evidence type="ECO:0000259" key="5">
    <source>
        <dbReference type="PROSITE" id="PS50893"/>
    </source>
</evidence>
<evidence type="ECO:0000256" key="4">
    <source>
        <dbReference type="SAM" id="MobiDB-lite"/>
    </source>
</evidence>
<dbReference type="EMBL" id="PIQH01000005">
    <property type="protein sequence ID" value="RUO80223.1"/>
    <property type="molecule type" value="Genomic_DNA"/>
</dbReference>
<keyword evidence="3" id="KW-0067">ATP-binding</keyword>
<keyword evidence="1" id="KW-0813">Transport</keyword>
<protein>
    <recommendedName>
        <fullName evidence="5">ABC transporter domain-containing protein</fullName>
    </recommendedName>
</protein>
<sequence length="227" mass="25708">MMLTWRNWAKEPMPMFEWRNVTFYQAGQRWFQLPDLALAAGQVATVMGPSGSGKTSLLRWILGEPIDYARGEGELLLVGQPLKGLDANQRRVGLVQQQPLLFPLLTVADNIALGLRNEATKENRQQRITEALQEVGLADKLSAFPAQLSGGEKARVSLLRSLLNQPQLLLMDEPFSALDKARRQQVREWTYEQLARYQIPAILVTHDVDDRPSEPQQAGIFQLEQEY</sequence>